<dbReference type="Proteomes" id="UP000237105">
    <property type="component" value="Unassembled WGS sequence"/>
</dbReference>
<name>A0A2P5C8X4_PARAD</name>
<keyword evidence="3" id="KW-1185">Reference proteome</keyword>
<evidence type="ECO:0000256" key="1">
    <source>
        <dbReference type="SAM" id="MobiDB-lite"/>
    </source>
</evidence>
<dbReference type="EMBL" id="JXTB01000159">
    <property type="protein sequence ID" value="PON57487.1"/>
    <property type="molecule type" value="Genomic_DNA"/>
</dbReference>
<protein>
    <submittedName>
        <fullName evidence="2">Uncharacterized protein</fullName>
    </submittedName>
</protein>
<evidence type="ECO:0000313" key="3">
    <source>
        <dbReference type="Proteomes" id="UP000237105"/>
    </source>
</evidence>
<proteinExistence type="predicted"/>
<dbReference type="AlphaFoldDB" id="A0A2P5C8X4"/>
<gene>
    <name evidence="2" type="ORF">PanWU01x14_173930</name>
</gene>
<feature type="region of interest" description="Disordered" evidence="1">
    <location>
        <begin position="44"/>
        <end position="66"/>
    </location>
</feature>
<dbReference type="OrthoDB" id="10439604at2759"/>
<sequence>MVVLKDTAEPALIPTWLSLESPCSGSWLESNTKAKSFELIGDDDEGQASAARGMSRQIDVDGAELE</sequence>
<organism evidence="2 3">
    <name type="scientific">Parasponia andersonii</name>
    <name type="common">Sponia andersonii</name>
    <dbReference type="NCBI Taxonomy" id="3476"/>
    <lineage>
        <taxon>Eukaryota</taxon>
        <taxon>Viridiplantae</taxon>
        <taxon>Streptophyta</taxon>
        <taxon>Embryophyta</taxon>
        <taxon>Tracheophyta</taxon>
        <taxon>Spermatophyta</taxon>
        <taxon>Magnoliopsida</taxon>
        <taxon>eudicotyledons</taxon>
        <taxon>Gunneridae</taxon>
        <taxon>Pentapetalae</taxon>
        <taxon>rosids</taxon>
        <taxon>fabids</taxon>
        <taxon>Rosales</taxon>
        <taxon>Cannabaceae</taxon>
        <taxon>Parasponia</taxon>
    </lineage>
</organism>
<reference evidence="3" key="1">
    <citation type="submission" date="2016-06" db="EMBL/GenBank/DDBJ databases">
        <title>Parallel loss of symbiosis genes in relatives of nitrogen-fixing non-legume Parasponia.</title>
        <authorList>
            <person name="Van Velzen R."/>
            <person name="Holmer R."/>
            <person name="Bu F."/>
            <person name="Rutten L."/>
            <person name="Van Zeijl A."/>
            <person name="Liu W."/>
            <person name="Santuari L."/>
            <person name="Cao Q."/>
            <person name="Sharma T."/>
            <person name="Shen D."/>
            <person name="Roswanjaya Y."/>
            <person name="Wardhani T."/>
            <person name="Kalhor M.S."/>
            <person name="Jansen J."/>
            <person name="Van den Hoogen J."/>
            <person name="Gungor B."/>
            <person name="Hartog M."/>
            <person name="Hontelez J."/>
            <person name="Verver J."/>
            <person name="Yang W.-C."/>
            <person name="Schijlen E."/>
            <person name="Repin R."/>
            <person name="Schilthuizen M."/>
            <person name="Schranz E."/>
            <person name="Heidstra R."/>
            <person name="Miyata K."/>
            <person name="Fedorova E."/>
            <person name="Kohlen W."/>
            <person name="Bisseling T."/>
            <person name="Smit S."/>
            <person name="Geurts R."/>
        </authorList>
    </citation>
    <scope>NUCLEOTIDE SEQUENCE [LARGE SCALE GENOMIC DNA]</scope>
    <source>
        <strain evidence="3">cv. WU1-14</strain>
    </source>
</reference>
<accession>A0A2P5C8X4</accession>
<comment type="caution">
    <text evidence="2">The sequence shown here is derived from an EMBL/GenBank/DDBJ whole genome shotgun (WGS) entry which is preliminary data.</text>
</comment>
<evidence type="ECO:0000313" key="2">
    <source>
        <dbReference type="EMBL" id="PON57487.1"/>
    </source>
</evidence>